<dbReference type="EMBL" id="SNYV01000011">
    <property type="protein sequence ID" value="TDQ79567.1"/>
    <property type="molecule type" value="Genomic_DNA"/>
</dbReference>
<name>A0A4R6WKU4_9SPHI</name>
<evidence type="ECO:0000313" key="1">
    <source>
        <dbReference type="EMBL" id="TDQ79567.1"/>
    </source>
</evidence>
<gene>
    <name evidence="1" type="ORF">CLV99_1012</name>
</gene>
<dbReference type="RefSeq" id="WP_133583347.1">
    <property type="nucleotide sequence ID" value="NZ_SNYV01000011.1"/>
</dbReference>
<organism evidence="1 2">
    <name type="scientific">Sphingobacterium yanglingense</name>
    <dbReference type="NCBI Taxonomy" id="1437280"/>
    <lineage>
        <taxon>Bacteria</taxon>
        <taxon>Pseudomonadati</taxon>
        <taxon>Bacteroidota</taxon>
        <taxon>Sphingobacteriia</taxon>
        <taxon>Sphingobacteriales</taxon>
        <taxon>Sphingobacteriaceae</taxon>
        <taxon>Sphingobacterium</taxon>
    </lineage>
</organism>
<dbReference type="OrthoDB" id="956134at2"/>
<accession>A0A4R6WKU4</accession>
<dbReference type="AlphaFoldDB" id="A0A4R6WKU4"/>
<reference evidence="1 2" key="1">
    <citation type="submission" date="2019-03" db="EMBL/GenBank/DDBJ databases">
        <title>Genomic Encyclopedia of Archaeal and Bacterial Type Strains, Phase II (KMG-II): from individual species to whole genera.</title>
        <authorList>
            <person name="Goeker M."/>
        </authorList>
    </citation>
    <scope>NUCLEOTIDE SEQUENCE [LARGE SCALE GENOMIC DNA]</scope>
    <source>
        <strain evidence="1 2">DSM 28353</strain>
    </source>
</reference>
<comment type="caution">
    <text evidence="1">The sequence shown here is derived from an EMBL/GenBank/DDBJ whole genome shotgun (WGS) entry which is preliminary data.</text>
</comment>
<protein>
    <submittedName>
        <fullName evidence="1">Uncharacterized protein</fullName>
    </submittedName>
</protein>
<proteinExistence type="predicted"/>
<dbReference type="Proteomes" id="UP000295292">
    <property type="component" value="Unassembled WGS sequence"/>
</dbReference>
<evidence type="ECO:0000313" key="2">
    <source>
        <dbReference type="Proteomes" id="UP000295292"/>
    </source>
</evidence>
<sequence>MNANELRIGNILQDREGRVCKAEQLSSIIEDCKIMAVKGPVTSLPVSPIILSEEILLKCGFRGSDDSIFSHSRTGSIYFKKPFRESKFYMVKSIGQDKITTVQYLHQLQNLHFALTGEELEVKI</sequence>
<keyword evidence="2" id="KW-1185">Reference proteome</keyword>